<dbReference type="Pfam" id="PF25601">
    <property type="entry name" value="AAA_lid_14"/>
    <property type="match status" value="1"/>
</dbReference>
<dbReference type="InterPro" id="IPR058031">
    <property type="entry name" value="AAA_lid_NorR"/>
</dbReference>
<dbReference type="SMART" id="SM00448">
    <property type="entry name" value="REC"/>
    <property type="match status" value="1"/>
</dbReference>
<dbReference type="GO" id="GO:0006355">
    <property type="term" value="P:regulation of DNA-templated transcription"/>
    <property type="evidence" value="ECO:0007669"/>
    <property type="project" value="InterPro"/>
</dbReference>
<dbReference type="SUPFAM" id="SSF52540">
    <property type="entry name" value="P-loop containing nucleoside triphosphate hydrolases"/>
    <property type="match status" value="1"/>
</dbReference>
<dbReference type="AlphaFoldDB" id="A0A2A4CP83"/>
<dbReference type="RefSeq" id="WP_096433698.1">
    <property type="nucleotide sequence ID" value="NZ_NTJD01000007.1"/>
</dbReference>
<dbReference type="PANTHER" id="PTHR32071:SF117">
    <property type="entry name" value="PTS-DEPENDENT DIHYDROXYACETONE KINASE OPERON REGULATORY PROTEIN-RELATED"/>
    <property type="match status" value="1"/>
</dbReference>
<dbReference type="PANTHER" id="PTHR32071">
    <property type="entry name" value="TRANSCRIPTIONAL REGULATORY PROTEIN"/>
    <property type="match status" value="1"/>
</dbReference>
<keyword evidence="7" id="KW-0597">Phosphoprotein</keyword>
<dbReference type="Gene3D" id="1.10.8.60">
    <property type="match status" value="1"/>
</dbReference>
<dbReference type="Pfam" id="PF00072">
    <property type="entry name" value="Response_reg"/>
    <property type="match status" value="1"/>
</dbReference>
<evidence type="ECO:0000259" key="9">
    <source>
        <dbReference type="PROSITE" id="PS50110"/>
    </source>
</evidence>
<dbReference type="InterPro" id="IPR001789">
    <property type="entry name" value="Sig_transdc_resp-reg_receiver"/>
</dbReference>
<dbReference type="CDD" id="cd00009">
    <property type="entry name" value="AAA"/>
    <property type="match status" value="1"/>
</dbReference>
<keyword evidence="1" id="KW-0547">Nucleotide-binding</keyword>
<dbReference type="PROSITE" id="PS50045">
    <property type="entry name" value="SIGMA54_INTERACT_4"/>
    <property type="match status" value="1"/>
</dbReference>
<dbReference type="GO" id="GO:0043565">
    <property type="term" value="F:sequence-specific DNA binding"/>
    <property type="evidence" value="ECO:0007669"/>
    <property type="project" value="InterPro"/>
</dbReference>
<dbReference type="InterPro" id="IPR009057">
    <property type="entry name" value="Homeodomain-like_sf"/>
</dbReference>
<dbReference type="Gene3D" id="3.40.50.2300">
    <property type="match status" value="1"/>
</dbReference>
<dbReference type="Gene3D" id="1.10.10.60">
    <property type="entry name" value="Homeodomain-like"/>
    <property type="match status" value="1"/>
</dbReference>
<reference evidence="10 11" key="1">
    <citation type="submission" date="2017-09" db="EMBL/GenBank/DDBJ databases">
        <title>A multilocus sequence analysis scheme for characterization of bacteria in the genus Thioclava.</title>
        <authorList>
            <person name="Liu Y."/>
            <person name="Shao Z."/>
        </authorList>
    </citation>
    <scope>NUCLEOTIDE SEQUENCE [LARGE SCALE GENOMIC DNA]</scope>
    <source>
        <strain evidence="10 11">CAU 1312</strain>
    </source>
</reference>
<dbReference type="SUPFAM" id="SSF46689">
    <property type="entry name" value="Homeodomain-like"/>
    <property type="match status" value="1"/>
</dbReference>
<feature type="domain" description="Sigma-54 factor interaction" evidence="8">
    <location>
        <begin position="150"/>
        <end position="367"/>
    </location>
</feature>
<dbReference type="InterPro" id="IPR002078">
    <property type="entry name" value="Sigma_54_int"/>
</dbReference>
<dbReference type="InterPro" id="IPR011006">
    <property type="entry name" value="CheY-like_superfamily"/>
</dbReference>
<name>A0A2A4CP83_9RHOB</name>
<dbReference type="Gene3D" id="3.40.50.300">
    <property type="entry name" value="P-loop containing nucleotide triphosphate hydrolases"/>
    <property type="match status" value="1"/>
</dbReference>
<evidence type="ECO:0000256" key="1">
    <source>
        <dbReference type="ARBA" id="ARBA00022741"/>
    </source>
</evidence>
<dbReference type="EMBL" id="NTJD01000007">
    <property type="protein sequence ID" value="PCD76120.1"/>
    <property type="molecule type" value="Genomic_DNA"/>
</dbReference>
<keyword evidence="2" id="KW-0067">ATP-binding</keyword>
<sequence>MFGQNDPRYPLPDLDVLLVEDAASLRAIYEPHLRRAGLDTHCAATASDALSLFQRHRMKLVLIDLSLHDRDGFDLLADILALQPETAVVVIAAERSTEQAVRAMRAGALDFLVKPISEERLGEVIETARQLAQQRADLDSRSGGAPLGEFIGRSPRMQQVYGHMRAAARSQAPLLISGEIGTGKKLAAQCIHALSAYGSDGFQALDCAALTPELLEEATLTAPRAQRPDGVGLIGGTLFLDNIDEMSAPTQSRLLDIMQNHGDGKTGLPHGRRLISACAASPTALVTEAGLRRDLFYRLNVLTLTMVPLRLRREDITPIARTLLHRIAMQEGRPSMELSSAAVNAIEAYDWPGNVREMINALRSALVLNDGPELTPEMLPGEIGNMPAHPYPETPAHKSLSGLTLAEVEKLAIRDALARHNGAVAKAAAELGVAPSTIYRKLGDWRKA</sequence>
<dbReference type="Proteomes" id="UP000243507">
    <property type="component" value="Unassembled WGS sequence"/>
</dbReference>
<protein>
    <submittedName>
        <fullName evidence="10">Sigma-54-dependent Fis family transcriptional regulator</fullName>
    </submittedName>
</protein>
<dbReference type="GO" id="GO:0005524">
    <property type="term" value="F:ATP binding"/>
    <property type="evidence" value="ECO:0007669"/>
    <property type="project" value="UniProtKB-KW"/>
</dbReference>
<dbReference type="OrthoDB" id="9802388at2"/>
<keyword evidence="6" id="KW-0804">Transcription</keyword>
<dbReference type="SUPFAM" id="SSF52172">
    <property type="entry name" value="CheY-like"/>
    <property type="match status" value="1"/>
</dbReference>
<evidence type="ECO:0000256" key="4">
    <source>
        <dbReference type="ARBA" id="ARBA00023015"/>
    </source>
</evidence>
<dbReference type="InterPro" id="IPR002197">
    <property type="entry name" value="HTH_Fis"/>
</dbReference>
<dbReference type="Pfam" id="PF02954">
    <property type="entry name" value="HTH_8"/>
    <property type="match status" value="1"/>
</dbReference>
<organism evidence="10 11">
    <name type="scientific">Pseudothioclava arenosa</name>
    <dbReference type="NCBI Taxonomy" id="1795308"/>
    <lineage>
        <taxon>Bacteria</taxon>
        <taxon>Pseudomonadati</taxon>
        <taxon>Pseudomonadota</taxon>
        <taxon>Alphaproteobacteria</taxon>
        <taxon>Rhodobacterales</taxon>
        <taxon>Paracoccaceae</taxon>
        <taxon>Pseudothioclava</taxon>
    </lineage>
</organism>
<accession>A0A2A4CP83</accession>
<evidence type="ECO:0000313" key="10">
    <source>
        <dbReference type="EMBL" id="PCD76120.1"/>
    </source>
</evidence>
<dbReference type="Pfam" id="PF00158">
    <property type="entry name" value="Sigma54_activat"/>
    <property type="match status" value="1"/>
</dbReference>
<comment type="caution">
    <text evidence="10">The sequence shown here is derived from an EMBL/GenBank/DDBJ whole genome shotgun (WGS) entry which is preliminary data.</text>
</comment>
<keyword evidence="11" id="KW-1185">Reference proteome</keyword>
<dbReference type="GO" id="GO:0000160">
    <property type="term" value="P:phosphorelay signal transduction system"/>
    <property type="evidence" value="ECO:0007669"/>
    <property type="project" value="UniProtKB-KW"/>
</dbReference>
<dbReference type="PROSITE" id="PS50110">
    <property type="entry name" value="RESPONSE_REGULATORY"/>
    <property type="match status" value="1"/>
</dbReference>
<gene>
    <name evidence="10" type="ORF">CLN94_09795</name>
</gene>
<proteinExistence type="predicted"/>
<evidence type="ECO:0000256" key="5">
    <source>
        <dbReference type="ARBA" id="ARBA00023125"/>
    </source>
</evidence>
<feature type="modified residue" description="4-aspartylphosphate" evidence="7">
    <location>
        <position position="64"/>
    </location>
</feature>
<evidence type="ECO:0000313" key="11">
    <source>
        <dbReference type="Proteomes" id="UP000243507"/>
    </source>
</evidence>
<keyword evidence="4" id="KW-0805">Transcription regulation</keyword>
<keyword evidence="3" id="KW-0902">Two-component regulatory system</keyword>
<dbReference type="InterPro" id="IPR027417">
    <property type="entry name" value="P-loop_NTPase"/>
</dbReference>
<feature type="domain" description="Response regulatory" evidence="9">
    <location>
        <begin position="15"/>
        <end position="129"/>
    </location>
</feature>
<evidence type="ECO:0000256" key="6">
    <source>
        <dbReference type="ARBA" id="ARBA00023163"/>
    </source>
</evidence>
<evidence type="ECO:0000256" key="7">
    <source>
        <dbReference type="PROSITE-ProRule" id="PRU00169"/>
    </source>
</evidence>
<evidence type="ECO:0000256" key="2">
    <source>
        <dbReference type="ARBA" id="ARBA00022840"/>
    </source>
</evidence>
<evidence type="ECO:0000259" key="8">
    <source>
        <dbReference type="PROSITE" id="PS50045"/>
    </source>
</evidence>
<keyword evidence="5" id="KW-0238">DNA-binding</keyword>
<evidence type="ECO:0000256" key="3">
    <source>
        <dbReference type="ARBA" id="ARBA00023012"/>
    </source>
</evidence>